<dbReference type="RefSeq" id="WP_205156908.1">
    <property type="nucleotide sequence ID" value="NZ_JAFEUM010000001.1"/>
</dbReference>
<comment type="caution">
    <text evidence="1">The sequence shown here is derived from an EMBL/GenBank/DDBJ whole genome shotgun (WGS) entry which is preliminary data.</text>
</comment>
<name>A0ABS2HGS5_9VIBR</name>
<sequence>MKASPKLAMTSLLQGEHLVEHASRRWQFGEEVRESTVFLVKDTDLKVNIDL</sequence>
<accession>A0ABS2HGS5</accession>
<reference evidence="1 2" key="1">
    <citation type="submission" date="2021-02" db="EMBL/GenBank/DDBJ databases">
        <authorList>
            <person name="Park J.-S."/>
        </authorList>
    </citation>
    <scope>NUCLEOTIDE SEQUENCE [LARGE SCALE GENOMIC DNA]</scope>
    <source>
        <strain evidence="1 2">188UL20-2</strain>
    </source>
</reference>
<organism evidence="1 2">
    <name type="scientific">Vibrio ulleungensis</name>
    <dbReference type="NCBI Taxonomy" id="2807619"/>
    <lineage>
        <taxon>Bacteria</taxon>
        <taxon>Pseudomonadati</taxon>
        <taxon>Pseudomonadota</taxon>
        <taxon>Gammaproteobacteria</taxon>
        <taxon>Vibrionales</taxon>
        <taxon>Vibrionaceae</taxon>
        <taxon>Vibrio</taxon>
    </lineage>
</organism>
<evidence type="ECO:0000313" key="2">
    <source>
        <dbReference type="Proteomes" id="UP000809621"/>
    </source>
</evidence>
<keyword evidence="2" id="KW-1185">Reference proteome</keyword>
<evidence type="ECO:0000313" key="1">
    <source>
        <dbReference type="EMBL" id="MBM7035297.1"/>
    </source>
</evidence>
<proteinExistence type="predicted"/>
<protein>
    <submittedName>
        <fullName evidence="1">Uncharacterized protein</fullName>
    </submittedName>
</protein>
<dbReference type="Proteomes" id="UP000809621">
    <property type="component" value="Unassembled WGS sequence"/>
</dbReference>
<gene>
    <name evidence="1" type="ORF">JQC93_02660</name>
</gene>
<dbReference type="EMBL" id="JAFEUM010000001">
    <property type="protein sequence ID" value="MBM7035297.1"/>
    <property type="molecule type" value="Genomic_DNA"/>
</dbReference>